<evidence type="ECO:0000256" key="1">
    <source>
        <dbReference type="SAM" id="MobiDB-lite"/>
    </source>
</evidence>
<dbReference type="Proteomes" id="UP000758603">
    <property type="component" value="Unassembled WGS sequence"/>
</dbReference>
<feature type="compositionally biased region" description="Polar residues" evidence="1">
    <location>
        <begin position="133"/>
        <end position="148"/>
    </location>
</feature>
<feature type="compositionally biased region" description="Basic and acidic residues" evidence="1">
    <location>
        <begin position="171"/>
        <end position="194"/>
    </location>
</feature>
<organism evidence="2 3">
    <name type="scientific">Truncatella angustata</name>
    <dbReference type="NCBI Taxonomy" id="152316"/>
    <lineage>
        <taxon>Eukaryota</taxon>
        <taxon>Fungi</taxon>
        <taxon>Dikarya</taxon>
        <taxon>Ascomycota</taxon>
        <taxon>Pezizomycotina</taxon>
        <taxon>Sordariomycetes</taxon>
        <taxon>Xylariomycetidae</taxon>
        <taxon>Amphisphaeriales</taxon>
        <taxon>Sporocadaceae</taxon>
        <taxon>Truncatella</taxon>
    </lineage>
</organism>
<proteinExistence type="predicted"/>
<dbReference type="OrthoDB" id="3700556at2759"/>
<protein>
    <submittedName>
        <fullName evidence="2">Uncharacterized protein</fullName>
    </submittedName>
</protein>
<name>A0A9P8RLF9_9PEZI</name>
<evidence type="ECO:0000313" key="3">
    <source>
        <dbReference type="Proteomes" id="UP000758603"/>
    </source>
</evidence>
<gene>
    <name evidence="2" type="ORF">BKA67DRAFT_541540</name>
</gene>
<dbReference type="GeneID" id="70129845"/>
<dbReference type="RefSeq" id="XP_045951825.1">
    <property type="nucleotide sequence ID" value="XM_046100953.1"/>
</dbReference>
<comment type="caution">
    <text evidence="2">The sequence shown here is derived from an EMBL/GenBank/DDBJ whole genome shotgun (WGS) entry which is preliminary data.</text>
</comment>
<sequence length="326" mass="37160">MDLLAEVLKPIPLVVWGGPALEHCGVKAFIRGYIFIVNECDRDVAEAKLLNAGFVRASWSWGSCNPTELQNFDDETKRVHENCIPQYEDIDKHSIRFAFPPIYNRIGNEPVALILPSFAGLGPPPLGDRELSQGGTQQEAELKQQNEIPQEALLREEEPLQETTLSTESKPLPRPESRLEPDNLRPGEGLHDAKTPQNTKNPLDVEQPHEKGVNDDPRFTCVEGFLYYPRLPVLLESLIRARLRTPENKFGLWVSMLEVWAIPYLWAQTMAPEDILDGIEDEKIKAWFNKETKRFESGIDRVTNTKRKGRVRSTRPLEDLDLLFKT</sequence>
<feature type="region of interest" description="Disordered" evidence="1">
    <location>
        <begin position="124"/>
        <end position="216"/>
    </location>
</feature>
<evidence type="ECO:0000313" key="2">
    <source>
        <dbReference type="EMBL" id="KAH6645311.1"/>
    </source>
</evidence>
<feature type="compositionally biased region" description="Basic and acidic residues" evidence="1">
    <location>
        <begin position="206"/>
        <end position="216"/>
    </location>
</feature>
<accession>A0A9P8RLF9</accession>
<dbReference type="AlphaFoldDB" id="A0A9P8RLF9"/>
<keyword evidence="3" id="KW-1185">Reference proteome</keyword>
<reference evidence="2" key="1">
    <citation type="journal article" date="2021" name="Nat. Commun.">
        <title>Genetic determinants of endophytism in the Arabidopsis root mycobiome.</title>
        <authorList>
            <person name="Mesny F."/>
            <person name="Miyauchi S."/>
            <person name="Thiergart T."/>
            <person name="Pickel B."/>
            <person name="Atanasova L."/>
            <person name="Karlsson M."/>
            <person name="Huettel B."/>
            <person name="Barry K.W."/>
            <person name="Haridas S."/>
            <person name="Chen C."/>
            <person name="Bauer D."/>
            <person name="Andreopoulos W."/>
            <person name="Pangilinan J."/>
            <person name="LaButti K."/>
            <person name="Riley R."/>
            <person name="Lipzen A."/>
            <person name="Clum A."/>
            <person name="Drula E."/>
            <person name="Henrissat B."/>
            <person name="Kohler A."/>
            <person name="Grigoriev I.V."/>
            <person name="Martin F.M."/>
            <person name="Hacquard S."/>
        </authorList>
    </citation>
    <scope>NUCLEOTIDE SEQUENCE</scope>
    <source>
        <strain evidence="2">MPI-SDFR-AT-0073</strain>
    </source>
</reference>
<dbReference type="EMBL" id="JAGPXC010000011">
    <property type="protein sequence ID" value="KAH6645311.1"/>
    <property type="molecule type" value="Genomic_DNA"/>
</dbReference>